<comment type="caution">
    <text evidence="6">The sequence shown here is derived from an EMBL/GenBank/DDBJ whole genome shotgun (WGS) entry which is preliminary data.</text>
</comment>
<evidence type="ECO:0000313" key="7">
    <source>
        <dbReference type="Proteomes" id="UP000886523"/>
    </source>
</evidence>
<feature type="compositionally biased region" description="Polar residues" evidence="5">
    <location>
        <begin position="338"/>
        <end position="347"/>
    </location>
</feature>
<feature type="region of interest" description="Disordered" evidence="5">
    <location>
        <begin position="338"/>
        <end position="371"/>
    </location>
</feature>
<dbReference type="OrthoDB" id="7668193at2759"/>
<evidence type="ECO:0000256" key="4">
    <source>
        <dbReference type="ARBA" id="ARBA00040563"/>
    </source>
</evidence>
<dbReference type="SMART" id="SM00320">
    <property type="entry name" value="WD40"/>
    <property type="match status" value="5"/>
</dbReference>
<protein>
    <recommendedName>
        <fullName evidence="4">ASTRA-associated protein 1</fullName>
    </recommendedName>
</protein>
<evidence type="ECO:0000256" key="5">
    <source>
        <dbReference type="SAM" id="MobiDB-lite"/>
    </source>
</evidence>
<keyword evidence="7" id="KW-1185">Reference proteome</keyword>
<dbReference type="PANTHER" id="PTHR19854:SF1">
    <property type="entry name" value="GUANINE NUCLEOTIDE-BINDING PROTEIN SUBUNIT BETA-LIKE PROTEIN 1"/>
    <property type="match status" value="1"/>
</dbReference>
<dbReference type="PANTHER" id="PTHR19854">
    <property type="entry name" value="TRANSDUCIN BETA-LIKE 3"/>
    <property type="match status" value="1"/>
</dbReference>
<proteinExistence type="inferred from homology"/>
<sequence length="398" mass="43418">MPPIPPPSPFHIGRSHSTQVNALHFSRDNERLYSGDGGGLIACTLTRTFRAIAVWAAHNDTILTINELDGNIITHARDNKLHVWSPISRLATITETAASSSQSIPSLLYSMDVNALNFCRFSLLPLPPPLRRESMDALIAVPNLVNSALCDVWSLPGRERIHAAIGKSQSSSTPVINDGRDASGIVMAHHLYQSSVPGLTDLQLRLLAAFEDGHVALFARMGWDTLWSIKVHVESVMGMSVSNDATFALTVSADHLIGKILLTDTLAEGVDRIAVHRTKHVGNSAVMLRSDARMCAVAGWDGKVRLYSTKSFKTLGTLKYHGQSVYAVTFARGMHTLRQPSQPSLGSSDAADGPLTGTDNEEDDGWEQEDSEKRCRWLVSAGKEGRVAFWLLDTFEKG</sequence>
<gene>
    <name evidence="6" type="ORF">BS47DRAFT_1376400</name>
</gene>
<dbReference type="Pfam" id="PF00400">
    <property type="entry name" value="WD40"/>
    <property type="match status" value="1"/>
</dbReference>
<dbReference type="InterPro" id="IPR001680">
    <property type="entry name" value="WD40_rpt"/>
</dbReference>
<dbReference type="EMBL" id="MU128955">
    <property type="protein sequence ID" value="KAF9514936.1"/>
    <property type="molecule type" value="Genomic_DNA"/>
</dbReference>
<evidence type="ECO:0000256" key="3">
    <source>
        <dbReference type="ARBA" id="ARBA00037931"/>
    </source>
</evidence>
<dbReference type="AlphaFoldDB" id="A0A9P6B245"/>
<evidence type="ECO:0000256" key="2">
    <source>
        <dbReference type="ARBA" id="ARBA00022737"/>
    </source>
</evidence>
<dbReference type="Gene3D" id="2.130.10.10">
    <property type="entry name" value="YVTN repeat-like/Quinoprotein amine dehydrogenase"/>
    <property type="match status" value="2"/>
</dbReference>
<dbReference type="InterPro" id="IPR036322">
    <property type="entry name" value="WD40_repeat_dom_sf"/>
</dbReference>
<evidence type="ECO:0000313" key="6">
    <source>
        <dbReference type="EMBL" id="KAF9514936.1"/>
    </source>
</evidence>
<keyword evidence="2" id="KW-0677">Repeat</keyword>
<reference evidence="6" key="1">
    <citation type="journal article" date="2020" name="Nat. Commun.">
        <title>Large-scale genome sequencing of mycorrhizal fungi provides insights into the early evolution of symbiotic traits.</title>
        <authorList>
            <person name="Miyauchi S."/>
            <person name="Kiss E."/>
            <person name="Kuo A."/>
            <person name="Drula E."/>
            <person name="Kohler A."/>
            <person name="Sanchez-Garcia M."/>
            <person name="Morin E."/>
            <person name="Andreopoulos B."/>
            <person name="Barry K.W."/>
            <person name="Bonito G."/>
            <person name="Buee M."/>
            <person name="Carver A."/>
            <person name="Chen C."/>
            <person name="Cichocki N."/>
            <person name="Clum A."/>
            <person name="Culley D."/>
            <person name="Crous P.W."/>
            <person name="Fauchery L."/>
            <person name="Girlanda M."/>
            <person name="Hayes R.D."/>
            <person name="Keri Z."/>
            <person name="LaButti K."/>
            <person name="Lipzen A."/>
            <person name="Lombard V."/>
            <person name="Magnuson J."/>
            <person name="Maillard F."/>
            <person name="Murat C."/>
            <person name="Nolan M."/>
            <person name="Ohm R.A."/>
            <person name="Pangilinan J."/>
            <person name="Pereira M.F."/>
            <person name="Perotto S."/>
            <person name="Peter M."/>
            <person name="Pfister S."/>
            <person name="Riley R."/>
            <person name="Sitrit Y."/>
            <person name="Stielow J.B."/>
            <person name="Szollosi G."/>
            <person name="Zifcakova L."/>
            <person name="Stursova M."/>
            <person name="Spatafora J.W."/>
            <person name="Tedersoo L."/>
            <person name="Vaario L.M."/>
            <person name="Yamada A."/>
            <person name="Yan M."/>
            <person name="Wang P."/>
            <person name="Xu J."/>
            <person name="Bruns T."/>
            <person name="Baldrian P."/>
            <person name="Vilgalys R."/>
            <person name="Dunand C."/>
            <person name="Henrissat B."/>
            <person name="Grigoriev I.V."/>
            <person name="Hibbett D."/>
            <person name="Nagy L.G."/>
            <person name="Martin F.M."/>
        </authorList>
    </citation>
    <scope>NUCLEOTIDE SEQUENCE</scope>
    <source>
        <strain evidence="6">UP504</strain>
    </source>
</reference>
<feature type="compositionally biased region" description="Acidic residues" evidence="5">
    <location>
        <begin position="359"/>
        <end position="370"/>
    </location>
</feature>
<organism evidence="6 7">
    <name type="scientific">Hydnum rufescens UP504</name>
    <dbReference type="NCBI Taxonomy" id="1448309"/>
    <lineage>
        <taxon>Eukaryota</taxon>
        <taxon>Fungi</taxon>
        <taxon>Dikarya</taxon>
        <taxon>Basidiomycota</taxon>
        <taxon>Agaricomycotina</taxon>
        <taxon>Agaricomycetes</taxon>
        <taxon>Cantharellales</taxon>
        <taxon>Hydnaceae</taxon>
        <taxon>Hydnum</taxon>
    </lineage>
</organism>
<comment type="similarity">
    <text evidence="3">Belongs to the WD repeat ASA1 family.</text>
</comment>
<dbReference type="InterPro" id="IPR015943">
    <property type="entry name" value="WD40/YVTN_repeat-like_dom_sf"/>
</dbReference>
<keyword evidence="1" id="KW-0853">WD repeat</keyword>
<dbReference type="Proteomes" id="UP000886523">
    <property type="component" value="Unassembled WGS sequence"/>
</dbReference>
<evidence type="ECO:0000256" key="1">
    <source>
        <dbReference type="ARBA" id="ARBA00022574"/>
    </source>
</evidence>
<accession>A0A9P6B245</accession>
<name>A0A9P6B245_9AGAM</name>
<dbReference type="SUPFAM" id="SSF50978">
    <property type="entry name" value="WD40 repeat-like"/>
    <property type="match status" value="1"/>
</dbReference>